<feature type="region of interest" description="Disordered" evidence="1">
    <location>
        <begin position="1"/>
        <end position="26"/>
    </location>
</feature>
<feature type="compositionally biased region" description="Basic residues" evidence="1">
    <location>
        <begin position="81"/>
        <end position="90"/>
    </location>
</feature>
<feature type="compositionally biased region" description="Polar residues" evidence="1">
    <location>
        <begin position="8"/>
        <end position="19"/>
    </location>
</feature>
<evidence type="ECO:0000313" key="3">
    <source>
        <dbReference type="Proteomes" id="UP000193136"/>
    </source>
</evidence>
<keyword evidence="3" id="KW-1185">Reference proteome</keyword>
<evidence type="ECO:0000256" key="1">
    <source>
        <dbReference type="SAM" id="MobiDB-lite"/>
    </source>
</evidence>
<organism evidence="2 3">
    <name type="scientific">Geothermobacter hydrogeniphilus</name>
    <dbReference type="NCBI Taxonomy" id="1969733"/>
    <lineage>
        <taxon>Bacteria</taxon>
        <taxon>Pseudomonadati</taxon>
        <taxon>Thermodesulfobacteriota</taxon>
        <taxon>Desulfuromonadia</taxon>
        <taxon>Desulfuromonadales</taxon>
        <taxon>Geothermobacteraceae</taxon>
        <taxon>Geothermobacter</taxon>
    </lineage>
</organism>
<evidence type="ECO:0000313" key="2">
    <source>
        <dbReference type="EMBL" id="ORJ59836.1"/>
    </source>
</evidence>
<protein>
    <submittedName>
        <fullName evidence="2">Uncharacterized protein</fullName>
    </submittedName>
</protein>
<comment type="caution">
    <text evidence="2">The sequence shown here is derived from an EMBL/GenBank/DDBJ whole genome shotgun (WGS) entry which is preliminary data.</text>
</comment>
<proteinExistence type="predicted"/>
<accession>A0A1X0Y3V4</accession>
<dbReference type="EMBL" id="NAAD01000010">
    <property type="protein sequence ID" value="ORJ59836.1"/>
    <property type="molecule type" value="Genomic_DNA"/>
</dbReference>
<feature type="region of interest" description="Disordered" evidence="1">
    <location>
        <begin position="71"/>
        <end position="114"/>
    </location>
</feature>
<dbReference type="AlphaFoldDB" id="A0A1X0Y3V4"/>
<sequence>MLIYRQGMKQTLGVSQGTGKRQKKDAPLRRVVTLVTNFEGDSPASGTVPGLLPPPAQGRGIFRQIKARTDERGDIAEAMSHKRRRTQRRVGGKDPPLADKKRRAAQEGEGDASNRRVVTLVLL</sequence>
<gene>
    <name evidence="2" type="ORF">B5V00_09180</name>
</gene>
<reference evidence="2 3" key="1">
    <citation type="submission" date="2017-03" db="EMBL/GenBank/DDBJ databases">
        <title>Genome sequence of Geothermobacter sp. EPR-M, Deep-Sea Iron Reducer.</title>
        <authorList>
            <person name="Tully B."/>
            <person name="Savalia P."/>
            <person name="Abuyen K."/>
            <person name="Baughan C."/>
            <person name="Romero E."/>
            <person name="Ronkowski C."/>
            <person name="Torres B."/>
            <person name="Tremblay J."/>
            <person name="Trujillo A."/>
            <person name="Tyler M."/>
            <person name="Perez-Rodriguez I."/>
            <person name="Amend J."/>
        </authorList>
    </citation>
    <scope>NUCLEOTIDE SEQUENCE [LARGE SCALE GENOMIC DNA]</scope>
    <source>
        <strain evidence="2 3">EPR-M</strain>
    </source>
</reference>
<name>A0A1X0Y3V4_9BACT</name>
<dbReference type="Proteomes" id="UP000193136">
    <property type="component" value="Unassembled WGS sequence"/>
</dbReference>